<dbReference type="InterPro" id="IPR006128">
    <property type="entry name" value="Lipoprotein_PsaA-like"/>
</dbReference>
<reference evidence="9 10" key="1">
    <citation type="submission" date="2020-08" db="EMBL/GenBank/DDBJ databases">
        <title>Genomic Encyclopedia of Type Strains, Phase IV (KMG-IV): sequencing the most valuable type-strain genomes for metagenomic binning, comparative biology and taxonomic classification.</title>
        <authorList>
            <person name="Goeker M."/>
        </authorList>
    </citation>
    <scope>NUCLEOTIDE SEQUENCE [LARGE SCALE GENOMIC DNA]</scope>
    <source>
        <strain evidence="9 10">DSM 15743</strain>
    </source>
</reference>
<evidence type="ECO:0000256" key="3">
    <source>
        <dbReference type="ARBA" id="ARBA00022448"/>
    </source>
</evidence>
<name>A0A7W6IGD4_9HYPH</name>
<dbReference type="CDD" id="cd01137">
    <property type="entry name" value="PsaA"/>
    <property type="match status" value="1"/>
</dbReference>
<evidence type="ECO:0000256" key="6">
    <source>
        <dbReference type="RuleBase" id="RU003512"/>
    </source>
</evidence>
<evidence type="ECO:0000313" key="9">
    <source>
        <dbReference type="EMBL" id="MBB4041030.1"/>
    </source>
</evidence>
<comment type="caution">
    <text evidence="9">The sequence shown here is derived from an EMBL/GenBank/DDBJ whole genome shotgun (WGS) entry which is preliminary data.</text>
</comment>
<dbReference type="GO" id="GO:0030313">
    <property type="term" value="C:cell envelope"/>
    <property type="evidence" value="ECO:0007669"/>
    <property type="project" value="UniProtKB-SubCell"/>
</dbReference>
<dbReference type="RefSeq" id="WP_027316388.1">
    <property type="nucleotide sequence ID" value="NZ_JACIDC010000009.1"/>
</dbReference>
<evidence type="ECO:0000256" key="7">
    <source>
        <dbReference type="SAM" id="MobiDB-lite"/>
    </source>
</evidence>
<feature type="signal peptide" evidence="8">
    <location>
        <begin position="1"/>
        <end position="26"/>
    </location>
</feature>
<dbReference type="InterPro" id="IPR050492">
    <property type="entry name" value="Bact_metal-bind_prot9"/>
</dbReference>
<evidence type="ECO:0000256" key="2">
    <source>
        <dbReference type="ARBA" id="ARBA00011028"/>
    </source>
</evidence>
<dbReference type="InterPro" id="IPR006127">
    <property type="entry name" value="ZnuA-like"/>
</dbReference>
<dbReference type="InterPro" id="IPR006129">
    <property type="entry name" value="AdhesinB"/>
</dbReference>
<proteinExistence type="inferred from homology"/>
<dbReference type="EMBL" id="JACIDC010000009">
    <property type="protein sequence ID" value="MBB4041030.1"/>
    <property type="molecule type" value="Genomic_DNA"/>
</dbReference>
<dbReference type="SUPFAM" id="SSF53807">
    <property type="entry name" value="Helical backbone' metal receptor"/>
    <property type="match status" value="1"/>
</dbReference>
<dbReference type="PANTHER" id="PTHR42953:SF1">
    <property type="entry name" value="METAL-BINDING PROTEIN HI_0362-RELATED"/>
    <property type="match status" value="1"/>
</dbReference>
<dbReference type="GO" id="GO:0046872">
    <property type="term" value="F:metal ion binding"/>
    <property type="evidence" value="ECO:0007669"/>
    <property type="project" value="UniProtKB-KW"/>
</dbReference>
<keyword evidence="5 8" id="KW-0732">Signal</keyword>
<evidence type="ECO:0000313" key="10">
    <source>
        <dbReference type="Proteomes" id="UP000519439"/>
    </source>
</evidence>
<dbReference type="GO" id="GO:0007155">
    <property type="term" value="P:cell adhesion"/>
    <property type="evidence" value="ECO:0007669"/>
    <property type="project" value="InterPro"/>
</dbReference>
<dbReference type="AlphaFoldDB" id="A0A7W6IGD4"/>
<comment type="subcellular location">
    <subcellularLocation>
        <location evidence="1">Cell envelope</location>
    </subcellularLocation>
</comment>
<feature type="region of interest" description="Disordered" evidence="7">
    <location>
        <begin position="113"/>
        <end position="139"/>
    </location>
</feature>
<comment type="similarity">
    <text evidence="2 6">Belongs to the bacterial solute-binding protein 9 family.</text>
</comment>
<gene>
    <name evidence="9" type="ORF">GGR34_002693</name>
</gene>
<evidence type="ECO:0000256" key="8">
    <source>
        <dbReference type="SAM" id="SignalP"/>
    </source>
</evidence>
<evidence type="ECO:0000256" key="1">
    <source>
        <dbReference type="ARBA" id="ARBA00004196"/>
    </source>
</evidence>
<sequence length="309" mass="32671">MLTRRTAVSLLAAGLSLAVLSLPAAAQGADRLKVVATFSILGDMVRHVGGERVEVATLVGPNGDAHVYSPSPADGRRLTEAKIVFTNGLKFEGWIDRLVKSSGTKAVKVEAAGGITPLKGEDNDHGPGHGHDHGGPDPHAWQSIGNAKIYVANIRDALIAADPAGKGAYEANAAAYLAQLDALEAEIRSLVAGIPAERRRIITSHDAFRYFEHAYGIDFVSPQGVSTESEASARDVAKIIQQIKREKIGAVFVENVSDARLMERIAKETGAKIGSQVYSDALSAPDGPAGTYIDMMRHNIRAFSAALSS</sequence>
<dbReference type="GO" id="GO:0030001">
    <property type="term" value="P:metal ion transport"/>
    <property type="evidence" value="ECO:0007669"/>
    <property type="project" value="InterPro"/>
</dbReference>
<evidence type="ECO:0000256" key="5">
    <source>
        <dbReference type="ARBA" id="ARBA00022729"/>
    </source>
</evidence>
<evidence type="ECO:0000256" key="4">
    <source>
        <dbReference type="ARBA" id="ARBA00022723"/>
    </source>
</evidence>
<keyword evidence="3 6" id="KW-0813">Transport</keyword>
<dbReference type="PRINTS" id="PR00691">
    <property type="entry name" value="ADHESINB"/>
</dbReference>
<dbReference type="PRINTS" id="PR00690">
    <property type="entry name" value="ADHESNFAMILY"/>
</dbReference>
<accession>A0A7W6IGD4</accession>
<dbReference type="PANTHER" id="PTHR42953">
    <property type="entry name" value="HIGH-AFFINITY ZINC UPTAKE SYSTEM PROTEIN ZNUA-RELATED"/>
    <property type="match status" value="1"/>
</dbReference>
<organism evidence="9 10">
    <name type="scientific">Microvirga flocculans</name>
    <dbReference type="NCBI Taxonomy" id="217168"/>
    <lineage>
        <taxon>Bacteria</taxon>
        <taxon>Pseudomonadati</taxon>
        <taxon>Pseudomonadota</taxon>
        <taxon>Alphaproteobacteria</taxon>
        <taxon>Hyphomicrobiales</taxon>
        <taxon>Methylobacteriaceae</taxon>
        <taxon>Microvirga</taxon>
    </lineage>
</organism>
<feature type="chain" id="PRO_5031032452" evidence="8">
    <location>
        <begin position="27"/>
        <end position="309"/>
    </location>
</feature>
<dbReference type="Proteomes" id="UP000519439">
    <property type="component" value="Unassembled WGS sequence"/>
</dbReference>
<dbReference type="Pfam" id="PF01297">
    <property type="entry name" value="ZnuA"/>
    <property type="match status" value="1"/>
</dbReference>
<protein>
    <submittedName>
        <fullName evidence="9">Zinc/manganese transport system substrate-binding protein</fullName>
    </submittedName>
</protein>
<keyword evidence="4" id="KW-0479">Metal-binding</keyword>
<feature type="compositionally biased region" description="Basic and acidic residues" evidence="7">
    <location>
        <begin position="119"/>
        <end position="136"/>
    </location>
</feature>
<dbReference type="Gene3D" id="3.40.50.1980">
    <property type="entry name" value="Nitrogenase molybdenum iron protein domain"/>
    <property type="match status" value="2"/>
</dbReference>
<keyword evidence="10" id="KW-1185">Reference proteome</keyword>